<evidence type="ECO:0000256" key="5">
    <source>
        <dbReference type="ARBA" id="ARBA00022729"/>
    </source>
</evidence>
<evidence type="ECO:0000256" key="3">
    <source>
        <dbReference type="ARBA" id="ARBA00022475"/>
    </source>
</evidence>
<evidence type="ECO:0000313" key="14">
    <source>
        <dbReference type="EMBL" id="KNC21310.1"/>
    </source>
</evidence>
<dbReference type="GO" id="GO:0009986">
    <property type="term" value="C:cell surface"/>
    <property type="evidence" value="ECO:0007669"/>
    <property type="project" value="TreeGrafter"/>
</dbReference>
<reference evidence="14 15" key="1">
    <citation type="journal article" date="2015" name="Nat. Commun.">
        <title>Lucilia cuprina genome unlocks parasitic fly biology to underpin future interventions.</title>
        <authorList>
            <person name="Anstead C.A."/>
            <person name="Korhonen P.K."/>
            <person name="Young N.D."/>
            <person name="Hall R.S."/>
            <person name="Jex A.R."/>
            <person name="Murali S.C."/>
            <person name="Hughes D.S."/>
            <person name="Lee S.F."/>
            <person name="Perry T."/>
            <person name="Stroehlein A.J."/>
            <person name="Ansell B.R."/>
            <person name="Breugelmans B."/>
            <person name="Hofmann A."/>
            <person name="Qu J."/>
            <person name="Dugan S."/>
            <person name="Lee S.L."/>
            <person name="Chao H."/>
            <person name="Dinh H."/>
            <person name="Han Y."/>
            <person name="Doddapaneni H.V."/>
            <person name="Worley K.C."/>
            <person name="Muzny D.M."/>
            <person name="Ioannidis P."/>
            <person name="Waterhouse R.M."/>
            <person name="Zdobnov E.M."/>
            <person name="James P.J."/>
            <person name="Bagnall N.H."/>
            <person name="Kotze A.C."/>
            <person name="Gibbs R.A."/>
            <person name="Richards S."/>
            <person name="Batterham P."/>
            <person name="Gasser R.B."/>
        </authorList>
    </citation>
    <scope>NUCLEOTIDE SEQUENCE [LARGE SCALE GENOMIC DNA]</scope>
    <source>
        <strain evidence="14 15">LS</strain>
        <tissue evidence="14">Full body</tissue>
    </source>
</reference>
<evidence type="ECO:0000256" key="12">
    <source>
        <dbReference type="RuleBase" id="RU003519"/>
    </source>
</evidence>
<accession>A0A0L0BMF3</accession>
<comment type="function">
    <text evidence="12">Cell surface proteoglycan.</text>
</comment>
<comment type="caution">
    <text evidence="14">The sequence shown here is derived from an EMBL/GenBank/DDBJ whole genome shotgun (WGS) entry which is preliminary data.</text>
</comment>
<sequence>SSQCGGQCCSNSTEIDLRKKATTVFERLLHHHTKSLRGILESTANLFQSHILELAQQSENRTINIFSQVYKRMLPLSRKLIVQLYSEIISNLKSSETVSATSLENAIHKFFVNLFPVAYHQVVHLNKQSYGELHEDYINCLKHTYDDLQPFGAIPKEITRNLVQSLQTAHIFINALYQSAEVLSETDELYATHLSESCQKHLLKMSYCPSCNGLQKTHVKPCYSYCMNVLRGCSAQYAGVLDSPWSNVVDAIDNLVTTHIRSDTGIVTVIKQLDNKLSETIMRAMENGPELEKKVKKTCGTPKLLASLSMEQEPKPPMPHNIKWATPADSEILRFLSTIDKSKEFYSNIVNNFCEDEDIQRNDRHCWIGDRVGDYTQLVMTAGIDTQRYNPEVPLEPNSQPSKLNELVDKLLKIRKNIATAIPSTTRTINDIQSDMAGHDDEGSGRMTDDVDDEEYHMQGSGDGSGGDHPSLAFNPRSESDPTENEIVPAVGTGGSSATTIHMSLTACLSAILVIQLLTTIRFFKLY</sequence>
<protein>
    <submittedName>
        <fullName evidence="14">Division abnormally delayed protein</fullName>
    </submittedName>
</protein>
<evidence type="ECO:0000256" key="8">
    <source>
        <dbReference type="ARBA" id="ARBA00023180"/>
    </source>
</evidence>
<keyword evidence="3" id="KW-1003">Cell membrane</keyword>
<comment type="subcellular location">
    <subcellularLocation>
        <location evidence="1 12">Cell membrane</location>
        <topology evidence="1 12">Lipid-anchor</topology>
        <topology evidence="1 12">GPI-anchor</topology>
    </subcellularLocation>
</comment>
<dbReference type="InterPro" id="IPR001863">
    <property type="entry name" value="Glypican"/>
</dbReference>
<organism evidence="14 15">
    <name type="scientific">Lucilia cuprina</name>
    <name type="common">Green bottle fly</name>
    <name type="synonym">Australian sheep blowfly</name>
    <dbReference type="NCBI Taxonomy" id="7375"/>
    <lineage>
        <taxon>Eukaryota</taxon>
        <taxon>Metazoa</taxon>
        <taxon>Ecdysozoa</taxon>
        <taxon>Arthropoda</taxon>
        <taxon>Hexapoda</taxon>
        <taxon>Insecta</taxon>
        <taxon>Pterygota</taxon>
        <taxon>Neoptera</taxon>
        <taxon>Endopterygota</taxon>
        <taxon>Diptera</taxon>
        <taxon>Brachycera</taxon>
        <taxon>Muscomorpha</taxon>
        <taxon>Oestroidea</taxon>
        <taxon>Calliphoridae</taxon>
        <taxon>Luciliinae</taxon>
        <taxon>Lucilia</taxon>
    </lineage>
</organism>
<dbReference type="Proteomes" id="UP000037069">
    <property type="component" value="Unassembled WGS sequence"/>
</dbReference>
<evidence type="ECO:0000256" key="13">
    <source>
        <dbReference type="SAM" id="MobiDB-lite"/>
    </source>
</evidence>
<evidence type="ECO:0000313" key="15">
    <source>
        <dbReference type="Proteomes" id="UP000037069"/>
    </source>
</evidence>
<dbReference type="OMA" id="RGCSAQY"/>
<dbReference type="GO" id="GO:0005576">
    <property type="term" value="C:extracellular region"/>
    <property type="evidence" value="ECO:0007669"/>
    <property type="project" value="TreeGrafter"/>
</dbReference>
<evidence type="ECO:0000256" key="7">
    <source>
        <dbReference type="ARBA" id="ARBA00023136"/>
    </source>
</evidence>
<proteinExistence type="inferred from homology"/>
<dbReference type="GO" id="GO:1905475">
    <property type="term" value="P:regulation of protein localization to membrane"/>
    <property type="evidence" value="ECO:0007669"/>
    <property type="project" value="TreeGrafter"/>
</dbReference>
<keyword evidence="5" id="KW-0732">Signal</keyword>
<dbReference type="GO" id="GO:0005886">
    <property type="term" value="C:plasma membrane"/>
    <property type="evidence" value="ECO:0007669"/>
    <property type="project" value="UniProtKB-SubCell"/>
</dbReference>
<evidence type="ECO:0000256" key="1">
    <source>
        <dbReference type="ARBA" id="ARBA00004609"/>
    </source>
</evidence>
<dbReference type="STRING" id="7375.A0A0L0BMF3"/>
<evidence type="ECO:0000256" key="4">
    <source>
        <dbReference type="ARBA" id="ARBA00022622"/>
    </source>
</evidence>
<keyword evidence="9 12" id="KW-0357">Heparan sulfate</keyword>
<evidence type="ECO:0000256" key="11">
    <source>
        <dbReference type="RuleBase" id="RU003518"/>
    </source>
</evidence>
<feature type="non-terminal residue" evidence="14">
    <location>
        <position position="1"/>
    </location>
</feature>
<dbReference type="GO" id="GO:0016477">
    <property type="term" value="P:cell migration"/>
    <property type="evidence" value="ECO:0007669"/>
    <property type="project" value="TreeGrafter"/>
</dbReference>
<keyword evidence="15" id="KW-1185">Reference proteome</keyword>
<gene>
    <name evidence="14" type="ORF">FF38_08388</name>
</gene>
<comment type="similarity">
    <text evidence="2 11">Belongs to the glypican family.</text>
</comment>
<keyword evidence="7 12" id="KW-0472">Membrane</keyword>
<name>A0A0L0BMF3_LUCCU</name>
<dbReference type="AlphaFoldDB" id="A0A0L0BMF3"/>
<dbReference type="PANTHER" id="PTHR10822:SF29">
    <property type="entry name" value="DIVISION ABNORMALLY DELAYED PROTEIN"/>
    <property type="match status" value="1"/>
</dbReference>
<dbReference type="GO" id="GO:0090263">
    <property type="term" value="P:positive regulation of canonical Wnt signaling pathway"/>
    <property type="evidence" value="ECO:0007669"/>
    <property type="project" value="TreeGrafter"/>
</dbReference>
<keyword evidence="4 12" id="KW-0336">GPI-anchor</keyword>
<dbReference type="OrthoDB" id="6380619at2759"/>
<dbReference type="Pfam" id="PF01153">
    <property type="entry name" value="Glypican"/>
    <property type="match status" value="1"/>
</dbReference>
<feature type="region of interest" description="Disordered" evidence="13">
    <location>
        <begin position="429"/>
        <end position="492"/>
    </location>
</feature>
<evidence type="ECO:0000256" key="2">
    <source>
        <dbReference type="ARBA" id="ARBA00010260"/>
    </source>
</evidence>
<dbReference type="EMBL" id="JRES01001641">
    <property type="protein sequence ID" value="KNC21310.1"/>
    <property type="molecule type" value="Genomic_DNA"/>
</dbReference>
<keyword evidence="6 12" id="KW-0654">Proteoglycan</keyword>
<dbReference type="GO" id="GO:0098552">
    <property type="term" value="C:side of membrane"/>
    <property type="evidence" value="ECO:0007669"/>
    <property type="project" value="UniProtKB-KW"/>
</dbReference>
<evidence type="ECO:0000256" key="6">
    <source>
        <dbReference type="ARBA" id="ARBA00022974"/>
    </source>
</evidence>
<evidence type="ECO:0000256" key="10">
    <source>
        <dbReference type="ARBA" id="ARBA00023288"/>
    </source>
</evidence>
<dbReference type="PANTHER" id="PTHR10822">
    <property type="entry name" value="GLYPICAN"/>
    <property type="match status" value="1"/>
</dbReference>
<keyword evidence="8" id="KW-0325">Glycoprotein</keyword>
<feature type="compositionally biased region" description="Basic and acidic residues" evidence="13">
    <location>
        <begin position="437"/>
        <end position="449"/>
    </location>
</feature>
<evidence type="ECO:0000256" key="9">
    <source>
        <dbReference type="ARBA" id="ARBA00023207"/>
    </source>
</evidence>
<keyword evidence="10 12" id="KW-0449">Lipoprotein</keyword>